<gene>
    <name evidence="4" type="ORF">J2S06_000431</name>
</gene>
<dbReference type="InterPro" id="IPR016785">
    <property type="entry name" value="ComGD"/>
</dbReference>
<dbReference type="NCBIfam" id="NF040982">
    <property type="entry name" value="ComGD"/>
    <property type="match status" value="1"/>
</dbReference>
<evidence type="ECO:0000313" key="5">
    <source>
        <dbReference type="Proteomes" id="UP001225646"/>
    </source>
</evidence>
<dbReference type="NCBIfam" id="TIGR02532">
    <property type="entry name" value="IV_pilin_GFxxxE"/>
    <property type="match status" value="1"/>
</dbReference>
<keyword evidence="3" id="KW-0472">Membrane</keyword>
<dbReference type="InterPro" id="IPR012902">
    <property type="entry name" value="N_methyl_site"/>
</dbReference>
<dbReference type="PIRSF" id="PIRSF021292">
    <property type="entry name" value="Competence_ComGD"/>
    <property type="match status" value="1"/>
</dbReference>
<keyword evidence="3" id="KW-1133">Transmembrane helix</keyword>
<organism evidence="4 5">
    <name type="scientific">Aeribacillus alveayuensis</name>
    <dbReference type="NCBI Taxonomy" id="279215"/>
    <lineage>
        <taxon>Bacteria</taxon>
        <taxon>Bacillati</taxon>
        <taxon>Bacillota</taxon>
        <taxon>Bacilli</taxon>
        <taxon>Bacillales</taxon>
        <taxon>Bacillaceae</taxon>
        <taxon>Aeribacillus</taxon>
    </lineage>
</organism>
<dbReference type="SUPFAM" id="SSF54523">
    <property type="entry name" value="Pili subunits"/>
    <property type="match status" value="1"/>
</dbReference>
<dbReference type="InterPro" id="IPR045584">
    <property type="entry name" value="Pilin-like"/>
</dbReference>
<accession>A0ABT9VK58</accession>
<dbReference type="Proteomes" id="UP001225646">
    <property type="component" value="Unassembled WGS sequence"/>
</dbReference>
<evidence type="ECO:0000313" key="4">
    <source>
        <dbReference type="EMBL" id="MDQ0161361.1"/>
    </source>
</evidence>
<protein>
    <submittedName>
        <fullName evidence="4">Competence protein ComGD</fullName>
    </submittedName>
</protein>
<name>A0ABT9VK58_9BACI</name>
<keyword evidence="5" id="KW-1185">Reference proteome</keyword>
<evidence type="ECO:0000256" key="2">
    <source>
        <dbReference type="ARBA" id="ARBA00023287"/>
    </source>
</evidence>
<feature type="transmembrane region" description="Helical" evidence="3">
    <location>
        <begin position="12"/>
        <end position="32"/>
    </location>
</feature>
<dbReference type="EMBL" id="JAUSTR010000001">
    <property type="protein sequence ID" value="MDQ0161361.1"/>
    <property type="molecule type" value="Genomic_DNA"/>
</dbReference>
<dbReference type="Pfam" id="PF07963">
    <property type="entry name" value="N_methyl"/>
    <property type="match status" value="1"/>
</dbReference>
<proteinExistence type="predicted"/>
<comment type="subcellular location">
    <subcellularLocation>
        <location evidence="1">Cell surface</location>
    </subcellularLocation>
</comment>
<evidence type="ECO:0000256" key="1">
    <source>
        <dbReference type="ARBA" id="ARBA00004241"/>
    </source>
</evidence>
<evidence type="ECO:0000256" key="3">
    <source>
        <dbReference type="SAM" id="Phobius"/>
    </source>
</evidence>
<keyword evidence="2" id="KW-0178">Competence</keyword>
<comment type="caution">
    <text evidence="4">The sequence shown here is derived from an EMBL/GenBank/DDBJ whole genome shotgun (WGS) entry which is preliminary data.</text>
</comment>
<dbReference type="RefSeq" id="WP_419151145.1">
    <property type="nucleotide sequence ID" value="NZ_JAUSTR010000001.1"/>
</dbReference>
<keyword evidence="3" id="KW-0812">Transmembrane</keyword>
<reference evidence="4 5" key="1">
    <citation type="submission" date="2023-07" db="EMBL/GenBank/DDBJ databases">
        <title>Genomic Encyclopedia of Type Strains, Phase IV (KMG-IV): sequencing the most valuable type-strain genomes for metagenomic binning, comparative biology and taxonomic classification.</title>
        <authorList>
            <person name="Goeker M."/>
        </authorList>
    </citation>
    <scope>NUCLEOTIDE SEQUENCE [LARGE SCALE GENOMIC DNA]</scope>
    <source>
        <strain evidence="4 5">DSM 19092</strain>
    </source>
</reference>
<sequence>MMDFHKNSKGFTIVEMMIVLMVVTFMSSIIWYNGANIHKRKVIDQFFRQLETDILYVQQYAMVHQEQILIYWYPDQSYYEAERYAFKGELFERKYGKHIQVKATTLRFPIIFMPNGSINRGGSIFIYIDDETYKVIFTIGKGRFRVEKL</sequence>